<evidence type="ECO:0000313" key="2">
    <source>
        <dbReference type="EMBL" id="QDU92329.1"/>
    </source>
</evidence>
<organism evidence="2 3">
    <name type="scientific">Lignipirellula cremea</name>
    <dbReference type="NCBI Taxonomy" id="2528010"/>
    <lineage>
        <taxon>Bacteria</taxon>
        <taxon>Pseudomonadati</taxon>
        <taxon>Planctomycetota</taxon>
        <taxon>Planctomycetia</taxon>
        <taxon>Pirellulales</taxon>
        <taxon>Pirellulaceae</taxon>
        <taxon>Lignipirellula</taxon>
    </lineage>
</organism>
<accession>A0A518DKH3</accession>
<reference evidence="2 3" key="1">
    <citation type="submission" date="2019-02" db="EMBL/GenBank/DDBJ databases">
        <title>Deep-cultivation of Planctomycetes and their phenomic and genomic characterization uncovers novel biology.</title>
        <authorList>
            <person name="Wiegand S."/>
            <person name="Jogler M."/>
            <person name="Boedeker C."/>
            <person name="Pinto D."/>
            <person name="Vollmers J."/>
            <person name="Rivas-Marin E."/>
            <person name="Kohn T."/>
            <person name="Peeters S.H."/>
            <person name="Heuer A."/>
            <person name="Rast P."/>
            <person name="Oberbeckmann S."/>
            <person name="Bunk B."/>
            <person name="Jeske O."/>
            <person name="Meyerdierks A."/>
            <person name="Storesund J.E."/>
            <person name="Kallscheuer N."/>
            <person name="Luecker S."/>
            <person name="Lage O.M."/>
            <person name="Pohl T."/>
            <person name="Merkel B.J."/>
            <person name="Hornburger P."/>
            <person name="Mueller R.-W."/>
            <person name="Bruemmer F."/>
            <person name="Labrenz M."/>
            <person name="Spormann A.M."/>
            <person name="Op den Camp H."/>
            <person name="Overmann J."/>
            <person name="Amann R."/>
            <person name="Jetten M.S.M."/>
            <person name="Mascher T."/>
            <person name="Medema M.H."/>
            <person name="Devos D.P."/>
            <person name="Kaster A.-K."/>
            <person name="Ovreas L."/>
            <person name="Rohde M."/>
            <person name="Galperin M.Y."/>
            <person name="Jogler C."/>
        </authorList>
    </citation>
    <scope>NUCLEOTIDE SEQUENCE [LARGE SCALE GENOMIC DNA]</scope>
    <source>
        <strain evidence="2 3">Pla85_3_4</strain>
    </source>
</reference>
<gene>
    <name evidence="2" type="ORF">Pla8534_00740</name>
</gene>
<dbReference type="InterPro" id="IPR027417">
    <property type="entry name" value="P-loop_NTPase"/>
</dbReference>
<dbReference type="SUPFAM" id="SSF52540">
    <property type="entry name" value="P-loop containing nucleoside triphosphate hydrolases"/>
    <property type="match status" value="1"/>
</dbReference>
<keyword evidence="3" id="KW-1185">Reference proteome</keyword>
<dbReference type="AlphaFoldDB" id="A0A518DKH3"/>
<name>A0A518DKH3_9BACT</name>
<dbReference type="Pfam" id="PF05621">
    <property type="entry name" value="TniB"/>
    <property type="match status" value="1"/>
</dbReference>
<proteinExistence type="predicted"/>
<evidence type="ECO:0000256" key="1">
    <source>
        <dbReference type="SAM" id="MobiDB-lite"/>
    </source>
</evidence>
<dbReference type="OrthoDB" id="8581376at2"/>
<dbReference type="Gene3D" id="3.40.50.300">
    <property type="entry name" value="P-loop containing nucleotide triphosphate hydrolases"/>
    <property type="match status" value="1"/>
</dbReference>
<dbReference type="KEGG" id="lcre:Pla8534_00740"/>
<dbReference type="InterPro" id="IPR008868">
    <property type="entry name" value="TniB"/>
</dbReference>
<evidence type="ECO:0000313" key="3">
    <source>
        <dbReference type="Proteomes" id="UP000317648"/>
    </source>
</evidence>
<sequence>MAAVKTSKQSAASADRGEWRDMPAAERIQRANNLIVLHPRFRDAVELLRRCHESARTASEPACGALLGASGVGKTSVISHYHKLHPAAETETATCQPVLRVTLQPDARPKGIAADLLLALGDPAWSSGTVQTLTNRAVKLLQRCRVELIVFDEFHHLFDMDRAKVMTKAAQWLKVLIVNTSIPIVVCGMPEAEHVLRAEHTERRFKERLRLHCFTWRTPAGRREFCGMLKRLDQTLPLAEESQLADPDLAGRFYLACRGVPDYLMTLVRGGVAEALGRRSERIELPDLARVFEAKLAQQRVLAEQPNPFIGQLDRGALDRVQPADQARTAGVGLSPKASGKRPRAATASDYLGGR</sequence>
<feature type="region of interest" description="Disordered" evidence="1">
    <location>
        <begin position="321"/>
        <end position="355"/>
    </location>
</feature>
<dbReference type="RefSeq" id="WP_145048188.1">
    <property type="nucleotide sequence ID" value="NZ_CP036433.1"/>
</dbReference>
<dbReference type="EMBL" id="CP036433">
    <property type="protein sequence ID" value="QDU92329.1"/>
    <property type="molecule type" value="Genomic_DNA"/>
</dbReference>
<dbReference type="Proteomes" id="UP000317648">
    <property type="component" value="Chromosome"/>
</dbReference>
<protein>
    <submittedName>
        <fullName evidence="2">Bacterial TniB protein</fullName>
    </submittedName>
</protein>